<evidence type="ECO:0000256" key="1">
    <source>
        <dbReference type="ARBA" id="ARBA00023002"/>
    </source>
</evidence>
<dbReference type="PANTHER" id="PTHR43244">
    <property type="match status" value="1"/>
</dbReference>
<dbReference type="PANTHER" id="PTHR43244:SF1">
    <property type="entry name" value="5,10-METHYLENETETRAHYDROMETHANOPTERIN REDUCTASE"/>
    <property type="match status" value="1"/>
</dbReference>
<dbReference type="InterPro" id="IPR036661">
    <property type="entry name" value="Luciferase-like_sf"/>
</dbReference>
<keyword evidence="4" id="KW-1185">Reference proteome</keyword>
<dbReference type="InterPro" id="IPR011251">
    <property type="entry name" value="Luciferase-like_dom"/>
</dbReference>
<protein>
    <submittedName>
        <fullName evidence="3">LLM class flavin-dependent oxidoreductase</fullName>
    </submittedName>
</protein>
<accession>A0ABR8NAL5</accession>
<dbReference type="SUPFAM" id="SSF51679">
    <property type="entry name" value="Bacterial luciferase-like"/>
    <property type="match status" value="1"/>
</dbReference>
<proteinExistence type="predicted"/>
<sequence length="304" mass="32382">MEVAAHLPQVATSGDRPDVGRVRDVVDAARDLGLAAVCANDHLTFHRPWLDGPTLLAAVADRAGGMELATTVALPSLRGPGQLAATLTTLATLAPGRVVAGVGAGSSAADHAAAGVPFDDRWQQFEESLHVLRGLVSGGSLPARWVEILDGSRRVEPPEPVPIWVASWGSPAGLRRVARWGDGWLASAYNTSPEAFAEGRRRLTEERARLDRPDLPAAVATMWTWVADDPADAERVLIDVLAPLVRRDPDELRDRVCVGTPEHCAALLGRYAAAGCSRIHVWPLGDEVAQLERLVGDVLLSIDA</sequence>
<evidence type="ECO:0000313" key="3">
    <source>
        <dbReference type="EMBL" id="MBD3925178.1"/>
    </source>
</evidence>
<comment type="caution">
    <text evidence="3">The sequence shown here is derived from an EMBL/GenBank/DDBJ whole genome shotgun (WGS) entry which is preliminary data.</text>
</comment>
<name>A0ABR8NAL5_9ACTN</name>
<evidence type="ECO:0000313" key="4">
    <source>
        <dbReference type="Proteomes" id="UP000618818"/>
    </source>
</evidence>
<organism evidence="3 4">
    <name type="scientific">Nocardioides cavernae</name>
    <dbReference type="NCBI Taxonomy" id="1921566"/>
    <lineage>
        <taxon>Bacteria</taxon>
        <taxon>Bacillati</taxon>
        <taxon>Actinomycetota</taxon>
        <taxon>Actinomycetes</taxon>
        <taxon>Propionibacteriales</taxon>
        <taxon>Nocardioidaceae</taxon>
        <taxon>Nocardioides</taxon>
    </lineage>
</organism>
<feature type="domain" description="Luciferase-like" evidence="2">
    <location>
        <begin position="14"/>
        <end position="249"/>
    </location>
</feature>
<dbReference type="Pfam" id="PF00296">
    <property type="entry name" value="Bac_luciferase"/>
    <property type="match status" value="1"/>
</dbReference>
<dbReference type="InterPro" id="IPR050564">
    <property type="entry name" value="F420-G6PD/mer"/>
</dbReference>
<gene>
    <name evidence="3" type="ORF">IEZ26_11135</name>
</gene>
<evidence type="ECO:0000259" key="2">
    <source>
        <dbReference type="Pfam" id="PF00296"/>
    </source>
</evidence>
<dbReference type="Proteomes" id="UP000618818">
    <property type="component" value="Unassembled WGS sequence"/>
</dbReference>
<keyword evidence="1" id="KW-0560">Oxidoreductase</keyword>
<dbReference type="EMBL" id="JACXYZ010000001">
    <property type="protein sequence ID" value="MBD3925178.1"/>
    <property type="molecule type" value="Genomic_DNA"/>
</dbReference>
<dbReference type="Gene3D" id="3.20.20.30">
    <property type="entry name" value="Luciferase-like domain"/>
    <property type="match status" value="1"/>
</dbReference>
<reference evidence="3 4" key="1">
    <citation type="submission" date="2020-09" db="EMBL/GenBank/DDBJ databases">
        <title>novel species in genus Nocardioides.</title>
        <authorList>
            <person name="Zhang G."/>
        </authorList>
    </citation>
    <scope>NUCLEOTIDE SEQUENCE [LARGE SCALE GENOMIC DNA]</scope>
    <source>
        <strain evidence="3 4">KCTC 39551</strain>
    </source>
</reference>
<dbReference type="RefSeq" id="WP_191194865.1">
    <property type="nucleotide sequence ID" value="NZ_JACXYZ010000001.1"/>
</dbReference>
<dbReference type="CDD" id="cd01097">
    <property type="entry name" value="Tetrahydromethanopterin_reductase"/>
    <property type="match status" value="1"/>
</dbReference>